<dbReference type="AlphaFoldDB" id="A0A5M6IBW0"/>
<dbReference type="EMBL" id="VWPJ01000007">
    <property type="protein sequence ID" value="KAA5605736.1"/>
    <property type="molecule type" value="Genomic_DNA"/>
</dbReference>
<dbReference type="GO" id="GO:0004347">
    <property type="term" value="F:glucose-6-phosphate isomerase activity"/>
    <property type="evidence" value="ECO:0007669"/>
    <property type="project" value="UniProtKB-UniRule"/>
</dbReference>
<dbReference type="InterPro" id="IPR018189">
    <property type="entry name" value="Phosphoglucose_isomerase_CS"/>
</dbReference>
<comment type="similarity">
    <text evidence="2 7 8">Belongs to the GPI family.</text>
</comment>
<dbReference type="InterPro" id="IPR023096">
    <property type="entry name" value="G6P_Isomerase_C"/>
</dbReference>
<evidence type="ECO:0000256" key="8">
    <source>
        <dbReference type="RuleBase" id="RU000612"/>
    </source>
</evidence>
<dbReference type="Pfam" id="PF00342">
    <property type="entry name" value="PGI"/>
    <property type="match status" value="1"/>
</dbReference>
<comment type="function">
    <text evidence="7">Catalyzes the reversible isomerization of glucose-6-phosphate to fructose-6-phosphate.</text>
</comment>
<evidence type="ECO:0000313" key="10">
    <source>
        <dbReference type="EMBL" id="KAA5605736.1"/>
    </source>
</evidence>
<dbReference type="GO" id="GO:0051156">
    <property type="term" value="P:glucose 6-phosphate metabolic process"/>
    <property type="evidence" value="ECO:0007669"/>
    <property type="project" value="TreeGrafter"/>
</dbReference>
<dbReference type="InterPro" id="IPR035482">
    <property type="entry name" value="SIS_PGI_2"/>
</dbReference>
<reference evidence="10 11" key="1">
    <citation type="submission" date="2019-09" db="EMBL/GenBank/DDBJ databases">
        <title>Genome sequence of Roseospira marina, one of the more divergent members of the non-sulfur purple photosynthetic bacterial family, the Rhodospirillaceae.</title>
        <authorList>
            <person name="Meyer T."/>
            <person name="Kyndt J."/>
        </authorList>
    </citation>
    <scope>NUCLEOTIDE SEQUENCE [LARGE SCALE GENOMIC DNA]</scope>
    <source>
        <strain evidence="10 11">DSM 15113</strain>
    </source>
</reference>
<dbReference type="UniPathway" id="UPA00138"/>
<dbReference type="UniPathway" id="UPA00109">
    <property type="reaction ID" value="UER00181"/>
</dbReference>
<dbReference type="Gene3D" id="3.40.50.10490">
    <property type="entry name" value="Glucose-6-phosphate isomerase like protein, domain 1"/>
    <property type="match status" value="2"/>
</dbReference>
<accession>A0A5M6IBW0</accession>
<dbReference type="PROSITE" id="PS51463">
    <property type="entry name" value="P_GLUCOSE_ISOMERASE_3"/>
    <property type="match status" value="1"/>
</dbReference>
<dbReference type="InterPro" id="IPR046348">
    <property type="entry name" value="SIS_dom_sf"/>
</dbReference>
<evidence type="ECO:0000313" key="11">
    <source>
        <dbReference type="Proteomes" id="UP000324065"/>
    </source>
</evidence>
<dbReference type="GO" id="GO:0006094">
    <property type="term" value="P:gluconeogenesis"/>
    <property type="evidence" value="ECO:0007669"/>
    <property type="project" value="UniProtKB-UniRule"/>
</dbReference>
<comment type="caution">
    <text evidence="10">The sequence shown here is derived from an EMBL/GenBank/DDBJ whole genome shotgun (WGS) entry which is preliminary data.</text>
</comment>
<dbReference type="InterPro" id="IPR001672">
    <property type="entry name" value="G6P_Isomerase"/>
</dbReference>
<keyword evidence="11" id="KW-1185">Reference proteome</keyword>
<feature type="active site" evidence="7">
    <location>
        <position position="527"/>
    </location>
</feature>
<organism evidence="10 11">
    <name type="scientific">Roseospira marina</name>
    <dbReference type="NCBI Taxonomy" id="140057"/>
    <lineage>
        <taxon>Bacteria</taxon>
        <taxon>Pseudomonadati</taxon>
        <taxon>Pseudomonadota</taxon>
        <taxon>Alphaproteobacteria</taxon>
        <taxon>Rhodospirillales</taxon>
        <taxon>Rhodospirillaceae</taxon>
        <taxon>Roseospira</taxon>
    </lineage>
</organism>
<evidence type="ECO:0000256" key="4">
    <source>
        <dbReference type="ARBA" id="ARBA00023152"/>
    </source>
</evidence>
<evidence type="ECO:0000256" key="2">
    <source>
        <dbReference type="ARBA" id="ARBA00006604"/>
    </source>
</evidence>
<evidence type="ECO:0000256" key="1">
    <source>
        <dbReference type="ARBA" id="ARBA00004926"/>
    </source>
</evidence>
<dbReference type="PANTHER" id="PTHR11469">
    <property type="entry name" value="GLUCOSE-6-PHOSPHATE ISOMERASE"/>
    <property type="match status" value="1"/>
</dbReference>
<comment type="subcellular location">
    <subcellularLocation>
        <location evidence="7">Cytoplasm</location>
    </subcellularLocation>
</comment>
<feature type="active site" description="Proton donor" evidence="7">
    <location>
        <position position="368"/>
    </location>
</feature>
<dbReference type="GO" id="GO:0005829">
    <property type="term" value="C:cytosol"/>
    <property type="evidence" value="ECO:0007669"/>
    <property type="project" value="TreeGrafter"/>
</dbReference>
<dbReference type="SUPFAM" id="SSF53697">
    <property type="entry name" value="SIS domain"/>
    <property type="match status" value="1"/>
</dbReference>
<dbReference type="HAMAP" id="MF_00473">
    <property type="entry name" value="G6P_isomerase"/>
    <property type="match status" value="1"/>
</dbReference>
<feature type="active site" evidence="7">
    <location>
        <position position="399"/>
    </location>
</feature>
<evidence type="ECO:0000256" key="6">
    <source>
        <dbReference type="ARBA" id="ARBA00029321"/>
    </source>
</evidence>
<sequence length="563" mass="61175">MARARTPAAPSNAASFPTAPTGTPAWEALAAHRDALAGTTMRALFEADPDRFQRFSLRFGDLLLDYAKNRITDETMGLLRDLAAETGVEAKRDAMFAGQAINSTEGRAVLHVALRNRSNRAILVDGADVMPEVNRVLEQMRVFSDAVRDGTWTGATGKAVTDVVNIGIGGSDLGPVMVAEGLKPYWHARIRPHFVSNVDGTHMAETLRGLNPETTLFLIASKTFTTQETLTNAHTARAWLTAALGEAAVAKHFAALSTNAEAVSAFGIDTANMFAFWDWVGGRYSLWSAIGLPIVLAIGFERFTELLDGAHAMDEHFRTAPLAENMPAILGLLGVWYGNFHGAAAHALLPYDQYLHRFAAHFQQVDMESNGKRVTLDGTPVPCDTGPVIFGEPGTNGQHSFYQLIHQGTRLIPCDFIAPAISHNPMGEHHRILLSNFFAQTEALMKGKTEDEARAELEGQGKSAEEIDALLPHKVFPGDRPTNSILVKRVDPYTLGMLVALYEHKVFVQGAVWGVNSFDQWGVELGKQLAKAILPELKGDGGVMSHDASTNGLINAYKELRNS</sequence>
<name>A0A5M6IBW0_9PROT</name>
<keyword evidence="4 7" id="KW-0324">Glycolysis</keyword>
<dbReference type="PROSITE" id="PS00174">
    <property type="entry name" value="P_GLUCOSE_ISOMERASE_2"/>
    <property type="match status" value="1"/>
</dbReference>
<evidence type="ECO:0000256" key="3">
    <source>
        <dbReference type="ARBA" id="ARBA00022432"/>
    </source>
</evidence>
<dbReference type="PRINTS" id="PR00662">
    <property type="entry name" value="G6PISOMERASE"/>
</dbReference>
<evidence type="ECO:0000256" key="5">
    <source>
        <dbReference type="ARBA" id="ARBA00023235"/>
    </source>
</evidence>
<comment type="catalytic activity">
    <reaction evidence="6 7 8">
        <text>alpha-D-glucose 6-phosphate = beta-D-fructose 6-phosphate</text>
        <dbReference type="Rhea" id="RHEA:11816"/>
        <dbReference type="ChEBI" id="CHEBI:57634"/>
        <dbReference type="ChEBI" id="CHEBI:58225"/>
        <dbReference type="EC" id="5.3.1.9"/>
    </reaction>
</comment>
<dbReference type="InterPro" id="IPR035476">
    <property type="entry name" value="SIS_PGI_1"/>
</dbReference>
<evidence type="ECO:0000256" key="9">
    <source>
        <dbReference type="SAM" id="MobiDB-lite"/>
    </source>
</evidence>
<dbReference type="CDD" id="cd05016">
    <property type="entry name" value="SIS_PGI_2"/>
    <property type="match status" value="1"/>
</dbReference>
<dbReference type="GO" id="GO:0048029">
    <property type="term" value="F:monosaccharide binding"/>
    <property type="evidence" value="ECO:0007669"/>
    <property type="project" value="TreeGrafter"/>
</dbReference>
<keyword evidence="7" id="KW-0963">Cytoplasm</keyword>
<dbReference type="CDD" id="cd05015">
    <property type="entry name" value="SIS_PGI_1"/>
    <property type="match status" value="1"/>
</dbReference>
<dbReference type="GO" id="GO:0097367">
    <property type="term" value="F:carbohydrate derivative binding"/>
    <property type="evidence" value="ECO:0007669"/>
    <property type="project" value="InterPro"/>
</dbReference>
<dbReference type="EC" id="5.3.1.9" evidence="7"/>
<comment type="pathway">
    <text evidence="1 7 8">Carbohydrate degradation; glycolysis; D-glyceraldehyde 3-phosphate and glycerone phosphate from D-glucose: step 2/4.</text>
</comment>
<dbReference type="NCBIfam" id="NF001211">
    <property type="entry name" value="PRK00179.1"/>
    <property type="match status" value="1"/>
</dbReference>
<dbReference type="FunFam" id="1.10.1390.10:FF:000001">
    <property type="entry name" value="Glucose-6-phosphate isomerase"/>
    <property type="match status" value="1"/>
</dbReference>
<gene>
    <name evidence="7" type="primary">pgi</name>
    <name evidence="10" type="ORF">F1188_08915</name>
</gene>
<dbReference type="PANTHER" id="PTHR11469:SF1">
    <property type="entry name" value="GLUCOSE-6-PHOSPHATE ISOMERASE"/>
    <property type="match status" value="1"/>
</dbReference>
<dbReference type="RefSeq" id="WP_150062066.1">
    <property type="nucleotide sequence ID" value="NZ_JACHII010000004.1"/>
</dbReference>
<dbReference type="OrthoDB" id="140919at2"/>
<keyword evidence="3 7" id="KW-0312">Gluconeogenesis</keyword>
<dbReference type="FunFam" id="3.40.50.10490:FF:000004">
    <property type="entry name" value="Glucose-6-phosphate isomerase"/>
    <property type="match status" value="1"/>
</dbReference>
<feature type="region of interest" description="Disordered" evidence="9">
    <location>
        <begin position="1"/>
        <end position="20"/>
    </location>
</feature>
<dbReference type="GO" id="GO:0006096">
    <property type="term" value="P:glycolytic process"/>
    <property type="evidence" value="ECO:0007669"/>
    <property type="project" value="UniProtKB-UniRule"/>
</dbReference>
<proteinExistence type="inferred from homology"/>
<protein>
    <recommendedName>
        <fullName evidence="7">Glucose-6-phosphate isomerase</fullName>
        <shortName evidence="7">GPI</shortName>
        <ecNumber evidence="7">5.3.1.9</ecNumber>
    </recommendedName>
    <alternativeName>
        <fullName evidence="7">Phosphoglucose isomerase</fullName>
        <shortName evidence="7">PGI</shortName>
    </alternativeName>
    <alternativeName>
        <fullName evidence="7">Phosphohexose isomerase</fullName>
        <shortName evidence="7">PHI</shortName>
    </alternativeName>
</protein>
<dbReference type="Proteomes" id="UP000324065">
    <property type="component" value="Unassembled WGS sequence"/>
</dbReference>
<dbReference type="Gene3D" id="1.10.1390.10">
    <property type="match status" value="1"/>
</dbReference>
<evidence type="ECO:0000256" key="7">
    <source>
        <dbReference type="HAMAP-Rule" id="MF_00473"/>
    </source>
</evidence>
<dbReference type="PROSITE" id="PS00765">
    <property type="entry name" value="P_GLUCOSE_ISOMERASE_1"/>
    <property type="match status" value="1"/>
</dbReference>
<keyword evidence="5 7" id="KW-0413">Isomerase</keyword>
<comment type="pathway">
    <text evidence="7">Carbohydrate biosynthesis; gluconeogenesis.</text>
</comment>